<dbReference type="InterPro" id="IPR035952">
    <property type="entry name" value="Rhomboid-like_sf"/>
</dbReference>
<comment type="caution">
    <text evidence="9">The sequence shown here is derived from an EMBL/GenBank/DDBJ whole genome shotgun (WGS) entry which is preliminary data.</text>
</comment>
<dbReference type="PANTHER" id="PTHR43731">
    <property type="entry name" value="RHOMBOID PROTEASE"/>
    <property type="match status" value="1"/>
</dbReference>
<evidence type="ECO:0000256" key="6">
    <source>
        <dbReference type="ARBA" id="ARBA00023136"/>
    </source>
</evidence>
<evidence type="ECO:0000256" key="2">
    <source>
        <dbReference type="ARBA" id="ARBA00009045"/>
    </source>
</evidence>
<evidence type="ECO:0000256" key="7">
    <source>
        <dbReference type="SAM" id="Phobius"/>
    </source>
</evidence>
<sequence>MIPISDNLRFRRRPIINYWLIGINIFIFLWEIKLELSGELGAFINTWGLVPSQISTAVNHALFINPAAWVVVFGRLFSLLISIFLHGSFSQILGNMLFLWVFGKAVENILGHGRYLAFYLAAGVLTGIVQIMIEPTLTVPLIGANGAIAAVLGVYVMKFPKIKIDTILPLILVYIPIQLPASFYLFWWYIQQLFYGIGSLNIPPVGVNQPTLAYWMQLAAMIIGAGYMRKNLTHDCC</sequence>
<evidence type="ECO:0000313" key="9">
    <source>
        <dbReference type="EMBL" id="MBD2344435.1"/>
    </source>
</evidence>
<feature type="transmembrane region" description="Helical" evidence="7">
    <location>
        <begin position="168"/>
        <end position="190"/>
    </location>
</feature>
<feature type="transmembrane region" description="Helical" evidence="7">
    <location>
        <begin position="210"/>
        <end position="228"/>
    </location>
</feature>
<dbReference type="Pfam" id="PF01694">
    <property type="entry name" value="Rhomboid"/>
    <property type="match status" value="1"/>
</dbReference>
<evidence type="ECO:0000256" key="3">
    <source>
        <dbReference type="ARBA" id="ARBA00022692"/>
    </source>
</evidence>
<gene>
    <name evidence="9" type="ORF">H6G18_09775</name>
</gene>
<comment type="similarity">
    <text evidence="2">Belongs to the peptidase S54 family.</text>
</comment>
<dbReference type="GO" id="GO:0006508">
    <property type="term" value="P:proteolysis"/>
    <property type="evidence" value="ECO:0007669"/>
    <property type="project" value="UniProtKB-KW"/>
</dbReference>
<protein>
    <submittedName>
        <fullName evidence="9">Rhomboid family intramembrane serine protease</fullName>
    </submittedName>
</protein>
<dbReference type="RefSeq" id="WP_190406885.1">
    <property type="nucleotide sequence ID" value="NZ_JACJRF010000012.1"/>
</dbReference>
<evidence type="ECO:0000259" key="8">
    <source>
        <dbReference type="Pfam" id="PF01694"/>
    </source>
</evidence>
<dbReference type="PANTHER" id="PTHR43731:SF14">
    <property type="entry name" value="PRESENILIN-ASSOCIATED RHOMBOID-LIKE PROTEIN, MITOCHONDRIAL"/>
    <property type="match status" value="1"/>
</dbReference>
<feature type="transmembrane region" description="Helical" evidence="7">
    <location>
        <begin position="15"/>
        <end position="32"/>
    </location>
</feature>
<accession>A0ABR8CPN5</accession>
<dbReference type="InterPro" id="IPR050925">
    <property type="entry name" value="Rhomboid_protease_S54"/>
</dbReference>
<evidence type="ECO:0000313" key="10">
    <source>
        <dbReference type="Proteomes" id="UP000607281"/>
    </source>
</evidence>
<keyword evidence="9" id="KW-0645">Protease</keyword>
<feature type="domain" description="Peptidase S54 rhomboid" evidence="8">
    <location>
        <begin position="75"/>
        <end position="225"/>
    </location>
</feature>
<organism evidence="9 10">
    <name type="scientific">Anabaena subtropica FACHB-260</name>
    <dbReference type="NCBI Taxonomy" id="2692884"/>
    <lineage>
        <taxon>Bacteria</taxon>
        <taxon>Bacillati</taxon>
        <taxon>Cyanobacteriota</taxon>
        <taxon>Cyanophyceae</taxon>
        <taxon>Nostocales</taxon>
        <taxon>Nostocaceae</taxon>
        <taxon>Anabaena</taxon>
    </lineage>
</organism>
<dbReference type="GO" id="GO:0008233">
    <property type="term" value="F:peptidase activity"/>
    <property type="evidence" value="ECO:0007669"/>
    <property type="project" value="UniProtKB-KW"/>
</dbReference>
<dbReference type="EMBL" id="JACJRF010000012">
    <property type="protein sequence ID" value="MBD2344435.1"/>
    <property type="molecule type" value="Genomic_DNA"/>
</dbReference>
<evidence type="ECO:0000256" key="5">
    <source>
        <dbReference type="ARBA" id="ARBA00022989"/>
    </source>
</evidence>
<dbReference type="InterPro" id="IPR022764">
    <property type="entry name" value="Peptidase_S54_rhomboid_dom"/>
</dbReference>
<feature type="transmembrane region" description="Helical" evidence="7">
    <location>
        <begin position="76"/>
        <end position="103"/>
    </location>
</feature>
<dbReference type="Proteomes" id="UP000607281">
    <property type="component" value="Unassembled WGS sequence"/>
</dbReference>
<keyword evidence="3 7" id="KW-0812">Transmembrane</keyword>
<evidence type="ECO:0000256" key="4">
    <source>
        <dbReference type="ARBA" id="ARBA00022801"/>
    </source>
</evidence>
<dbReference type="SUPFAM" id="SSF144091">
    <property type="entry name" value="Rhomboid-like"/>
    <property type="match status" value="1"/>
</dbReference>
<dbReference type="Gene3D" id="1.20.1540.10">
    <property type="entry name" value="Rhomboid-like"/>
    <property type="match status" value="1"/>
</dbReference>
<reference evidence="9 10" key="1">
    <citation type="journal article" date="2020" name="ISME J.">
        <title>Comparative genomics reveals insights into cyanobacterial evolution and habitat adaptation.</title>
        <authorList>
            <person name="Chen M.Y."/>
            <person name="Teng W.K."/>
            <person name="Zhao L."/>
            <person name="Hu C.X."/>
            <person name="Zhou Y.K."/>
            <person name="Han B.P."/>
            <person name="Song L.R."/>
            <person name="Shu W.S."/>
        </authorList>
    </citation>
    <scope>NUCLEOTIDE SEQUENCE [LARGE SCALE GENOMIC DNA]</scope>
    <source>
        <strain evidence="9 10">FACHB-260</strain>
    </source>
</reference>
<keyword evidence="10" id="KW-1185">Reference proteome</keyword>
<evidence type="ECO:0000256" key="1">
    <source>
        <dbReference type="ARBA" id="ARBA00004141"/>
    </source>
</evidence>
<comment type="subcellular location">
    <subcellularLocation>
        <location evidence="1">Membrane</location>
        <topology evidence="1">Multi-pass membrane protein</topology>
    </subcellularLocation>
</comment>
<name>A0ABR8CPN5_9NOST</name>
<keyword evidence="4" id="KW-0378">Hydrolase</keyword>
<feature type="transmembrane region" description="Helical" evidence="7">
    <location>
        <begin position="139"/>
        <end position="156"/>
    </location>
</feature>
<feature type="transmembrane region" description="Helical" evidence="7">
    <location>
        <begin position="115"/>
        <end position="133"/>
    </location>
</feature>
<proteinExistence type="inferred from homology"/>
<keyword evidence="6 7" id="KW-0472">Membrane</keyword>
<keyword evidence="5 7" id="KW-1133">Transmembrane helix</keyword>